<accession>A0A4Y2K0N9</accession>
<name>A0A4Y2K0N9_ARAVE</name>
<keyword evidence="2" id="KW-1185">Reference proteome</keyword>
<dbReference type="AlphaFoldDB" id="A0A4Y2K0N9"/>
<comment type="caution">
    <text evidence="1">The sequence shown here is derived from an EMBL/GenBank/DDBJ whole genome shotgun (WGS) entry which is preliminary data.</text>
</comment>
<proteinExistence type="predicted"/>
<evidence type="ECO:0000313" key="1">
    <source>
        <dbReference type="EMBL" id="GBM95697.1"/>
    </source>
</evidence>
<sequence length="102" mass="11239">MPALAKTRWSGGKVSALRPDGSKFVTLFHRGLKTILSLWLHAVPAVSKSVGVKRLPLVWCGSLERGCQLRCCPLHLTATENYEVRPKISLAVLQNGTLIYLN</sequence>
<organism evidence="1 2">
    <name type="scientific">Araneus ventricosus</name>
    <name type="common">Orbweaver spider</name>
    <name type="synonym">Epeira ventricosa</name>
    <dbReference type="NCBI Taxonomy" id="182803"/>
    <lineage>
        <taxon>Eukaryota</taxon>
        <taxon>Metazoa</taxon>
        <taxon>Ecdysozoa</taxon>
        <taxon>Arthropoda</taxon>
        <taxon>Chelicerata</taxon>
        <taxon>Arachnida</taxon>
        <taxon>Araneae</taxon>
        <taxon>Araneomorphae</taxon>
        <taxon>Entelegynae</taxon>
        <taxon>Araneoidea</taxon>
        <taxon>Araneidae</taxon>
        <taxon>Araneus</taxon>
    </lineage>
</organism>
<reference evidence="1 2" key="1">
    <citation type="journal article" date="2019" name="Sci. Rep.">
        <title>Orb-weaving spider Araneus ventricosus genome elucidates the spidroin gene catalogue.</title>
        <authorList>
            <person name="Kono N."/>
            <person name="Nakamura H."/>
            <person name="Ohtoshi R."/>
            <person name="Moran D.A.P."/>
            <person name="Shinohara A."/>
            <person name="Yoshida Y."/>
            <person name="Fujiwara M."/>
            <person name="Mori M."/>
            <person name="Tomita M."/>
            <person name="Arakawa K."/>
        </authorList>
    </citation>
    <scope>NUCLEOTIDE SEQUENCE [LARGE SCALE GENOMIC DNA]</scope>
</reference>
<protein>
    <submittedName>
        <fullName evidence="1">Uncharacterized protein</fullName>
    </submittedName>
</protein>
<dbReference type="Proteomes" id="UP000499080">
    <property type="component" value="Unassembled WGS sequence"/>
</dbReference>
<evidence type="ECO:0000313" key="2">
    <source>
        <dbReference type="Proteomes" id="UP000499080"/>
    </source>
</evidence>
<dbReference type="EMBL" id="BGPR01004082">
    <property type="protein sequence ID" value="GBM95697.1"/>
    <property type="molecule type" value="Genomic_DNA"/>
</dbReference>
<gene>
    <name evidence="1" type="ORF">AVEN_93186_1</name>
</gene>